<evidence type="ECO:0000313" key="2">
    <source>
        <dbReference type="Proteomes" id="UP000004210"/>
    </source>
</evidence>
<dbReference type="AlphaFoldDB" id="I4VP90"/>
<gene>
    <name evidence="1" type="ORF">UU9_10312</name>
</gene>
<dbReference type="EMBL" id="AJXU01000042">
    <property type="protein sequence ID" value="EIL89031.1"/>
    <property type="molecule type" value="Genomic_DNA"/>
</dbReference>
<evidence type="ECO:0000313" key="1">
    <source>
        <dbReference type="EMBL" id="EIL89031.1"/>
    </source>
</evidence>
<dbReference type="eggNOG" id="ENOG5033AR2">
    <property type="taxonomic scope" value="Bacteria"/>
</dbReference>
<name>I4VP90_9GAMM</name>
<reference evidence="1 2" key="1">
    <citation type="journal article" date="2012" name="J. Bacteriol.">
        <title>Genome sequences for six rhodanobacter strains, isolated from soils and the terrestrial subsurface, with variable denitrification capabilities.</title>
        <authorList>
            <person name="Kostka J.E."/>
            <person name="Green S.J."/>
            <person name="Rishishwar L."/>
            <person name="Prakash O."/>
            <person name="Katz L.S."/>
            <person name="Marino-Ramirez L."/>
            <person name="Jordan I.K."/>
            <person name="Munk C."/>
            <person name="Ivanova N."/>
            <person name="Mikhailova N."/>
            <person name="Watson D.B."/>
            <person name="Brown S.D."/>
            <person name="Palumbo A.V."/>
            <person name="Brooks S.C."/>
        </authorList>
    </citation>
    <scope>NUCLEOTIDE SEQUENCE [LARGE SCALE GENOMIC DNA]</scope>
    <source>
        <strain evidence="2">Jip2T</strain>
    </source>
</reference>
<dbReference type="STRING" id="1163408.UU9_10312"/>
<protein>
    <submittedName>
        <fullName evidence="1">Uncharacterized protein</fullName>
    </submittedName>
</protein>
<dbReference type="Proteomes" id="UP000004210">
    <property type="component" value="Unassembled WGS sequence"/>
</dbReference>
<dbReference type="RefSeq" id="WP_007081699.1">
    <property type="nucleotide sequence ID" value="NZ_AJXU01000042.1"/>
</dbReference>
<comment type="caution">
    <text evidence="1">The sequence shown here is derived from an EMBL/GenBank/DDBJ whole genome shotgun (WGS) entry which is preliminary data.</text>
</comment>
<keyword evidence="2" id="KW-1185">Reference proteome</keyword>
<proteinExistence type="predicted"/>
<organism evidence="1 2">
    <name type="scientific">Rhodanobacter fulvus Jip2</name>
    <dbReference type="NCBI Taxonomy" id="1163408"/>
    <lineage>
        <taxon>Bacteria</taxon>
        <taxon>Pseudomonadati</taxon>
        <taxon>Pseudomonadota</taxon>
        <taxon>Gammaproteobacteria</taxon>
        <taxon>Lysobacterales</taxon>
        <taxon>Rhodanobacteraceae</taxon>
        <taxon>Rhodanobacter</taxon>
    </lineage>
</organism>
<dbReference type="OrthoDB" id="5786382at2"/>
<dbReference type="PATRIC" id="fig|1163408.3.peg.2117"/>
<accession>I4VP90</accession>
<sequence>MPASTDGFGPGVTPATLATMRGGTDVVENMHLHGTVDNNRADHVVSGYNTISGGAFTGAAGVPMVIQNSGNNVLIQNATIINVQFQP</sequence>